<feature type="transmembrane region" description="Helical" evidence="2">
    <location>
        <begin position="12"/>
        <end position="33"/>
    </location>
</feature>
<protein>
    <submittedName>
        <fullName evidence="3">Uncharacterized protein</fullName>
    </submittedName>
</protein>
<organism evidence="3 4">
    <name type="scientific">Gracilibacillus kekensis</name>
    <dbReference type="NCBI Taxonomy" id="1027249"/>
    <lineage>
        <taxon>Bacteria</taxon>
        <taxon>Bacillati</taxon>
        <taxon>Bacillota</taxon>
        <taxon>Bacilli</taxon>
        <taxon>Bacillales</taxon>
        <taxon>Bacillaceae</taxon>
        <taxon>Gracilibacillus</taxon>
    </lineage>
</organism>
<evidence type="ECO:0000313" key="3">
    <source>
        <dbReference type="EMBL" id="SHN22997.1"/>
    </source>
</evidence>
<dbReference type="InterPro" id="IPR046208">
    <property type="entry name" value="DUF6241"/>
</dbReference>
<evidence type="ECO:0000256" key="2">
    <source>
        <dbReference type="SAM" id="Phobius"/>
    </source>
</evidence>
<sequence>MKNKLLGIIGWIVALGLGVAVIGLAIFIIFALVSEDNVDSANQEELVKSERKDSDTVAEKESEQQDQESIQEEVQEVDEEKILSENSFMNTLHKMTHQKIHANEKWGAVEITPERINLMLDIAKDSTFTHREFYMDALTAWKNGDFSNAVEVHNYIWERQNGTIGRASRLLTEEEERQYVEMYFE</sequence>
<proteinExistence type="predicted"/>
<dbReference type="EMBL" id="FRCZ01000005">
    <property type="protein sequence ID" value="SHN22997.1"/>
    <property type="molecule type" value="Genomic_DNA"/>
</dbReference>
<reference evidence="3 4" key="1">
    <citation type="submission" date="2016-11" db="EMBL/GenBank/DDBJ databases">
        <authorList>
            <person name="Jaros S."/>
            <person name="Januszkiewicz K."/>
            <person name="Wedrychowicz H."/>
        </authorList>
    </citation>
    <scope>NUCLEOTIDE SEQUENCE [LARGE SCALE GENOMIC DNA]</scope>
    <source>
        <strain evidence="3 4">CGMCC 1.10681</strain>
    </source>
</reference>
<evidence type="ECO:0000256" key="1">
    <source>
        <dbReference type="SAM" id="MobiDB-lite"/>
    </source>
</evidence>
<name>A0A1M7PYZ7_9BACI</name>
<dbReference type="STRING" id="1027249.SAMN05216179_2623"/>
<feature type="compositionally biased region" description="Basic and acidic residues" evidence="1">
    <location>
        <begin position="45"/>
        <end position="63"/>
    </location>
</feature>
<gene>
    <name evidence="3" type="ORF">SAMN05216179_2623</name>
</gene>
<keyword evidence="2" id="KW-1133">Transmembrane helix</keyword>
<keyword evidence="2" id="KW-0812">Transmembrane</keyword>
<keyword evidence="4" id="KW-1185">Reference proteome</keyword>
<keyword evidence="2" id="KW-0472">Membrane</keyword>
<accession>A0A1M7PYZ7</accession>
<dbReference type="Pfam" id="PF19754">
    <property type="entry name" value="DUF6241"/>
    <property type="match status" value="1"/>
</dbReference>
<dbReference type="Proteomes" id="UP000184184">
    <property type="component" value="Unassembled WGS sequence"/>
</dbReference>
<dbReference type="RefSeq" id="WP_073202296.1">
    <property type="nucleotide sequence ID" value="NZ_FRCZ01000005.1"/>
</dbReference>
<feature type="region of interest" description="Disordered" evidence="1">
    <location>
        <begin position="43"/>
        <end position="72"/>
    </location>
</feature>
<dbReference type="OrthoDB" id="1932566at2"/>
<evidence type="ECO:0000313" key="4">
    <source>
        <dbReference type="Proteomes" id="UP000184184"/>
    </source>
</evidence>
<dbReference type="AlphaFoldDB" id="A0A1M7PYZ7"/>